<dbReference type="InterPro" id="IPR029052">
    <property type="entry name" value="Metallo-depent_PP-like"/>
</dbReference>
<dbReference type="EMBL" id="FQVD01000044">
    <property type="protein sequence ID" value="SHF89942.1"/>
    <property type="molecule type" value="Genomic_DNA"/>
</dbReference>
<dbReference type="STRING" id="871325.SAMN05444349_14415"/>
<dbReference type="PANTHER" id="PTHR11575">
    <property type="entry name" value="5'-NUCLEOTIDASE-RELATED"/>
    <property type="match status" value="1"/>
</dbReference>
<dbReference type="PROSITE" id="PS00786">
    <property type="entry name" value="5_NUCLEOTIDASE_2"/>
    <property type="match status" value="1"/>
</dbReference>
<accession>A0A1M5FFJ9</accession>
<dbReference type="Proteomes" id="UP000184436">
    <property type="component" value="Unassembled WGS sequence"/>
</dbReference>
<protein>
    <submittedName>
        <fullName evidence="3">5'-nucleotidase</fullName>
    </submittedName>
</protein>
<dbReference type="PANTHER" id="PTHR11575:SF24">
    <property type="entry name" value="5'-NUCLEOTIDASE"/>
    <property type="match status" value="1"/>
</dbReference>
<gene>
    <name evidence="3" type="ORF">SAMN05444349_14415</name>
</gene>
<dbReference type="InterPro" id="IPR004843">
    <property type="entry name" value="Calcineurin-like_PHP"/>
</dbReference>
<dbReference type="InterPro" id="IPR006146">
    <property type="entry name" value="5'-Nucleotdase_CS"/>
</dbReference>
<evidence type="ECO:0000256" key="1">
    <source>
        <dbReference type="ARBA" id="ARBA00006654"/>
    </source>
</evidence>
<dbReference type="GO" id="GO:0009166">
    <property type="term" value="P:nucleotide catabolic process"/>
    <property type="evidence" value="ECO:0007669"/>
    <property type="project" value="InterPro"/>
</dbReference>
<dbReference type="CDD" id="cd00845">
    <property type="entry name" value="MPP_UshA_N_like"/>
    <property type="match status" value="1"/>
</dbReference>
<evidence type="ECO:0000313" key="3">
    <source>
        <dbReference type="EMBL" id="SHF89942.1"/>
    </source>
</evidence>
<dbReference type="PRINTS" id="PR01607">
    <property type="entry name" value="APYRASEFAMLY"/>
</dbReference>
<dbReference type="GO" id="GO:0016788">
    <property type="term" value="F:hydrolase activity, acting on ester bonds"/>
    <property type="evidence" value="ECO:0007669"/>
    <property type="project" value="InterPro"/>
</dbReference>
<name>A0A1M5FFJ9_9BACE</name>
<sequence>MTIRNYIIFLFLLFPMLIWGQETETLTILQTSDVHSRIEPITQKGDQNYDKGGFVRRATFLSQFRKDNPHVLLFDCGDISQGTPYYNIFRGEVEINLMNEMGYDAMTIGNHEFDFGLDNMARIFKLAKFPVVCANYDLDATILKDIVKPYVVLERYGLKIGVFGLGAQPEGLIQANKCEGVIYKDPIGVSNEIAELLKEEGCDVIVCLSHLGIQMDERLVANTRNIDVILGGHSHTFLKTPKNYLNMDGKNVSIMHTGKNGIYVGRLDLTLNKK</sequence>
<evidence type="ECO:0000259" key="2">
    <source>
        <dbReference type="Pfam" id="PF00149"/>
    </source>
</evidence>
<dbReference type="GO" id="GO:0000166">
    <property type="term" value="F:nucleotide binding"/>
    <property type="evidence" value="ECO:0007669"/>
    <property type="project" value="InterPro"/>
</dbReference>
<proteinExistence type="inferred from homology"/>
<feature type="domain" description="Calcineurin-like phosphoesterase" evidence="2">
    <location>
        <begin position="27"/>
        <end position="236"/>
    </location>
</feature>
<dbReference type="InterPro" id="IPR006179">
    <property type="entry name" value="5_nucleotidase/apyrase"/>
</dbReference>
<dbReference type="GO" id="GO:0046872">
    <property type="term" value="F:metal ion binding"/>
    <property type="evidence" value="ECO:0007669"/>
    <property type="project" value="InterPro"/>
</dbReference>
<dbReference type="Gene3D" id="3.60.21.10">
    <property type="match status" value="1"/>
</dbReference>
<dbReference type="Pfam" id="PF00149">
    <property type="entry name" value="Metallophos"/>
    <property type="match status" value="1"/>
</dbReference>
<dbReference type="SUPFAM" id="SSF56300">
    <property type="entry name" value="Metallo-dependent phosphatases"/>
    <property type="match status" value="1"/>
</dbReference>
<organism evidence="3 4">
    <name type="scientific">Bacteroides faecichinchillae</name>
    <dbReference type="NCBI Taxonomy" id="871325"/>
    <lineage>
        <taxon>Bacteria</taxon>
        <taxon>Pseudomonadati</taxon>
        <taxon>Bacteroidota</taxon>
        <taxon>Bacteroidia</taxon>
        <taxon>Bacteroidales</taxon>
        <taxon>Bacteroidaceae</taxon>
        <taxon>Bacteroides</taxon>
    </lineage>
</organism>
<dbReference type="AlphaFoldDB" id="A0A1M5FFJ9"/>
<keyword evidence="4" id="KW-1185">Reference proteome</keyword>
<reference evidence="3 4" key="1">
    <citation type="submission" date="2016-11" db="EMBL/GenBank/DDBJ databases">
        <authorList>
            <person name="Jaros S."/>
            <person name="Januszkiewicz K."/>
            <person name="Wedrychowicz H."/>
        </authorList>
    </citation>
    <scope>NUCLEOTIDE SEQUENCE [LARGE SCALE GENOMIC DNA]</scope>
    <source>
        <strain evidence="3 4">DSM 26883</strain>
    </source>
</reference>
<evidence type="ECO:0000313" key="4">
    <source>
        <dbReference type="Proteomes" id="UP000184436"/>
    </source>
</evidence>
<comment type="similarity">
    <text evidence="1">Belongs to the 5'-nucleotidase family.</text>
</comment>